<dbReference type="GO" id="GO:0007165">
    <property type="term" value="P:signal transduction"/>
    <property type="evidence" value="ECO:0007669"/>
    <property type="project" value="InterPro"/>
</dbReference>
<evidence type="ECO:0000256" key="2">
    <source>
        <dbReference type="ARBA" id="ARBA00022737"/>
    </source>
</evidence>
<organism evidence="5 6">
    <name type="scientific">Centaurea solstitialis</name>
    <name type="common">yellow star-thistle</name>
    <dbReference type="NCBI Taxonomy" id="347529"/>
    <lineage>
        <taxon>Eukaryota</taxon>
        <taxon>Viridiplantae</taxon>
        <taxon>Streptophyta</taxon>
        <taxon>Embryophyta</taxon>
        <taxon>Tracheophyta</taxon>
        <taxon>Spermatophyta</taxon>
        <taxon>Magnoliopsida</taxon>
        <taxon>eudicotyledons</taxon>
        <taxon>Gunneridae</taxon>
        <taxon>Pentapetalae</taxon>
        <taxon>asterids</taxon>
        <taxon>campanulids</taxon>
        <taxon>Asterales</taxon>
        <taxon>Asteraceae</taxon>
        <taxon>Carduoideae</taxon>
        <taxon>Cardueae</taxon>
        <taxon>Centaureinae</taxon>
        <taxon>Centaurea</taxon>
    </lineage>
</organism>
<comment type="caution">
    <text evidence="5">The sequence shown here is derived from an EMBL/GenBank/DDBJ whole genome shotgun (WGS) entry which is preliminary data.</text>
</comment>
<keyword evidence="1" id="KW-0433">Leucine-rich repeat</keyword>
<dbReference type="InterPro" id="IPR058192">
    <property type="entry name" value="WHD_ROQ1-like"/>
</dbReference>
<evidence type="ECO:0000256" key="3">
    <source>
        <dbReference type="ARBA" id="ARBA00023027"/>
    </source>
</evidence>
<dbReference type="SUPFAM" id="SSF52200">
    <property type="entry name" value="Toll/Interleukin receptor TIR domain"/>
    <property type="match status" value="1"/>
</dbReference>
<dbReference type="SUPFAM" id="SSF52540">
    <property type="entry name" value="P-loop containing nucleoside triphosphate hydrolases"/>
    <property type="match status" value="1"/>
</dbReference>
<proteinExistence type="predicted"/>
<keyword evidence="2" id="KW-0677">Repeat</keyword>
<evidence type="ECO:0000259" key="4">
    <source>
        <dbReference type="PROSITE" id="PS50104"/>
    </source>
</evidence>
<dbReference type="GO" id="GO:0051707">
    <property type="term" value="P:response to other organism"/>
    <property type="evidence" value="ECO:0007669"/>
    <property type="project" value="UniProtKB-ARBA"/>
</dbReference>
<reference evidence="5" key="1">
    <citation type="submission" date="2023-03" db="EMBL/GenBank/DDBJ databases">
        <title>Chromosome-scale reference genome and RAD-based genetic map of yellow starthistle (Centaurea solstitialis) reveal putative structural variation and QTLs associated with invader traits.</title>
        <authorList>
            <person name="Reatini B."/>
            <person name="Cang F.A."/>
            <person name="Jiang Q."/>
            <person name="Mckibben M.T.W."/>
            <person name="Barker M.S."/>
            <person name="Rieseberg L.H."/>
            <person name="Dlugosch K.M."/>
        </authorList>
    </citation>
    <scope>NUCLEOTIDE SEQUENCE</scope>
    <source>
        <strain evidence="5">CAN-66</strain>
        <tissue evidence="5">Leaf</tissue>
    </source>
</reference>
<dbReference type="InterPro" id="IPR002182">
    <property type="entry name" value="NB-ARC"/>
</dbReference>
<protein>
    <recommendedName>
        <fullName evidence="4">TIR domain-containing protein</fullName>
    </recommendedName>
</protein>
<dbReference type="Gene3D" id="3.40.50.10140">
    <property type="entry name" value="Toll/interleukin-1 receptor homology (TIR) domain"/>
    <property type="match status" value="1"/>
</dbReference>
<keyword evidence="3" id="KW-0520">NAD</keyword>
<dbReference type="Proteomes" id="UP001172457">
    <property type="component" value="Chromosome 4"/>
</dbReference>
<evidence type="ECO:0000313" key="6">
    <source>
        <dbReference type="Proteomes" id="UP001172457"/>
    </source>
</evidence>
<dbReference type="GO" id="GO:0043531">
    <property type="term" value="F:ADP binding"/>
    <property type="evidence" value="ECO:0007669"/>
    <property type="project" value="InterPro"/>
</dbReference>
<dbReference type="PROSITE" id="PS50104">
    <property type="entry name" value="TIR"/>
    <property type="match status" value="1"/>
</dbReference>
<dbReference type="SMART" id="SM00369">
    <property type="entry name" value="LRR_TYP"/>
    <property type="match status" value="2"/>
</dbReference>
<dbReference type="PANTHER" id="PTHR11017:SF271">
    <property type="entry name" value="DISEASE RESISTANCE PROTEIN (TIR-NBS-LRR CLASS) FAMILY"/>
    <property type="match status" value="1"/>
</dbReference>
<evidence type="ECO:0000256" key="1">
    <source>
        <dbReference type="ARBA" id="ARBA00022614"/>
    </source>
</evidence>
<dbReference type="AlphaFoldDB" id="A0AA38TNC3"/>
<dbReference type="SMART" id="SM00255">
    <property type="entry name" value="TIR"/>
    <property type="match status" value="1"/>
</dbReference>
<sequence>MASSSSSQSWAYDVFLSFRGTDTRNTFVDHLYSVLVQQGIYTYKDDQTLPWGETIGPSLLKAIEESQIAVVVFSENYADSSWCLQELAHIMKCKDERGQIVIPIFYHVDPSELRNQKRKYGEAFAKHECDKKNVESWRKALVDAGNLSGYVANGPETEFIKQIVDTISNRLCVPISSNDEDLIGIESRLQDLISKMEMESDGVLMVGVWGLGGGGKTTLASALYDEISSKFEGSCFVKDVREESSKHGLPKLQKEILSLVLKLKTEEVIGDVGRLIKTRFRRKKVLMVLDDVDHVDQLKELAGSNAWFGKGSRILITTRDNHLLTAHKVNMVYNISLLNDEEAIKLFNKHTFLEHETVEDYKMLSKKVVSYVGGLPLALIILGSFLRGRNMSEWKSALARLKDIPESGIVERLKISYDGLKPLEKELFLDIACFFWGHKKDEAMTVLDACGFHPTIGIKVLIEKALITVSKAGKFEMHDLIEEMAHYIVRGENPKNPELHSRVWMWEDVAKMDTRKTDIPLSSLPLVIGNMKKLRWFYLFRYPTISFSREFQPKELCYLGLGESLVEQLWEGYKHLPNLKVLNLAYSTKLIRTPNFDGLPCLERMMLKYCTSLKEIHPSIGYHERLISLDMSQCTSLELFPPIFRMKKLESLRLTSCSKLCKFPEIQTNMDNLVELHLSRSGIEVVPSSVGKYCTNLTSLDLSYCKHLQSIEGNFHLLKHLEELYLKGCCQLEKMPVEALFDVECCLQQLSLTLESFKNLQQGAVNELLGFPRLLTRLSLSCCRLVDGDISSVSFEELSNLQSLDLSGNDFSRLHSSLLQLPRLKYLNLSSCYDLVELPDLPSSIAVLVAYKCESLKLVGDFPTNYKRLWKVSLPANNRNGGKRLVQSMWRQTQTKPKTGNATKNYFLSVRFDAPCLRIRGCKLGVFSLLLPWNWYNEFSGFLVYVDDRRMDKEIVITMKDVMDRENEDDVLEVSNKVTGRKRLKSFGRKRHKRVGRMCYIPFDSLKHTSWWNSTHTAISFFIREDVLLKAKLVPTRSEGHDSIERTKERTYHSEFWDDEFPYKKTFEIWSTGHFPNRKSPNKREINSQNDFLRNEICQTNWNMEGIGIWKKLE</sequence>
<dbReference type="InterPro" id="IPR035897">
    <property type="entry name" value="Toll_tir_struct_dom_sf"/>
</dbReference>
<name>A0AA38TNC3_9ASTR</name>
<dbReference type="InterPro" id="IPR032675">
    <property type="entry name" value="LRR_dom_sf"/>
</dbReference>
<dbReference type="PANTHER" id="PTHR11017">
    <property type="entry name" value="LEUCINE-RICH REPEAT-CONTAINING PROTEIN"/>
    <property type="match status" value="1"/>
</dbReference>
<dbReference type="PROSITE" id="PS51450">
    <property type="entry name" value="LRR"/>
    <property type="match status" value="1"/>
</dbReference>
<dbReference type="FunFam" id="3.40.50.10140:FF:000007">
    <property type="entry name" value="Disease resistance protein (TIR-NBS-LRR class)"/>
    <property type="match status" value="1"/>
</dbReference>
<dbReference type="Gene3D" id="3.80.10.10">
    <property type="entry name" value="Ribonuclease Inhibitor"/>
    <property type="match status" value="2"/>
</dbReference>
<dbReference type="GO" id="GO:0006952">
    <property type="term" value="P:defense response"/>
    <property type="evidence" value="ECO:0007669"/>
    <property type="project" value="InterPro"/>
</dbReference>
<dbReference type="Pfam" id="PF23282">
    <property type="entry name" value="WHD_ROQ1"/>
    <property type="match status" value="1"/>
</dbReference>
<dbReference type="Pfam" id="PF01582">
    <property type="entry name" value="TIR"/>
    <property type="match status" value="1"/>
</dbReference>
<dbReference type="EMBL" id="JARYMX010000004">
    <property type="protein sequence ID" value="KAJ9554622.1"/>
    <property type="molecule type" value="Genomic_DNA"/>
</dbReference>
<keyword evidence="6" id="KW-1185">Reference proteome</keyword>
<feature type="domain" description="TIR" evidence="4">
    <location>
        <begin position="10"/>
        <end position="171"/>
    </location>
</feature>
<dbReference type="InterPro" id="IPR003591">
    <property type="entry name" value="Leu-rich_rpt_typical-subtyp"/>
</dbReference>
<dbReference type="PRINTS" id="PR00364">
    <property type="entry name" value="DISEASERSIST"/>
</dbReference>
<dbReference type="InterPro" id="IPR027417">
    <property type="entry name" value="P-loop_NTPase"/>
</dbReference>
<dbReference type="InterPro" id="IPR001611">
    <property type="entry name" value="Leu-rich_rpt"/>
</dbReference>
<gene>
    <name evidence="5" type="ORF">OSB04_018667</name>
</gene>
<dbReference type="Gene3D" id="1.10.8.430">
    <property type="entry name" value="Helical domain of apoptotic protease-activating factors"/>
    <property type="match status" value="1"/>
</dbReference>
<dbReference type="Gene3D" id="3.40.50.300">
    <property type="entry name" value="P-loop containing nucleotide triphosphate hydrolases"/>
    <property type="match status" value="1"/>
</dbReference>
<dbReference type="Pfam" id="PF00931">
    <property type="entry name" value="NB-ARC"/>
    <property type="match status" value="1"/>
</dbReference>
<evidence type="ECO:0000313" key="5">
    <source>
        <dbReference type="EMBL" id="KAJ9554622.1"/>
    </source>
</evidence>
<dbReference type="Pfam" id="PF13855">
    <property type="entry name" value="LRR_8"/>
    <property type="match status" value="2"/>
</dbReference>
<dbReference type="InterPro" id="IPR044974">
    <property type="entry name" value="Disease_R_plants"/>
</dbReference>
<dbReference type="InterPro" id="IPR042197">
    <property type="entry name" value="Apaf_helical"/>
</dbReference>
<dbReference type="InterPro" id="IPR000157">
    <property type="entry name" value="TIR_dom"/>
</dbReference>
<accession>A0AA38TNC3</accession>
<dbReference type="SUPFAM" id="SSF52058">
    <property type="entry name" value="L domain-like"/>
    <property type="match status" value="1"/>
</dbReference>